<dbReference type="STRING" id="655863.F0X9S4"/>
<dbReference type="GO" id="GO:0005634">
    <property type="term" value="C:nucleus"/>
    <property type="evidence" value="ECO:0007669"/>
    <property type="project" value="UniProtKB-SubCell"/>
</dbReference>
<keyword evidence="8" id="KW-1185">Reference proteome</keyword>
<dbReference type="OrthoDB" id="288726at2759"/>
<dbReference type="GO" id="GO:0000976">
    <property type="term" value="F:transcription cis-regulatory region binding"/>
    <property type="evidence" value="ECO:0007669"/>
    <property type="project" value="TreeGrafter"/>
</dbReference>
<dbReference type="EMBL" id="GL629735">
    <property type="protein sequence ID" value="EFX06124.1"/>
    <property type="molecule type" value="Genomic_DNA"/>
</dbReference>
<keyword evidence="4" id="KW-0238">DNA-binding</keyword>
<evidence type="ECO:0000256" key="2">
    <source>
        <dbReference type="ARBA" id="ARBA00022833"/>
    </source>
</evidence>
<dbReference type="InterPro" id="IPR021858">
    <property type="entry name" value="Fun_TF"/>
</dbReference>
<dbReference type="InParanoid" id="F0X9S4"/>
<evidence type="ECO:0000256" key="6">
    <source>
        <dbReference type="ARBA" id="ARBA00023242"/>
    </source>
</evidence>
<accession>F0X9S4</accession>
<keyword evidence="5" id="KW-0804">Transcription</keyword>
<dbReference type="RefSeq" id="XP_014175606.1">
    <property type="nucleotide sequence ID" value="XM_014320131.1"/>
</dbReference>
<dbReference type="eggNOG" id="ENOG502QW7R">
    <property type="taxonomic scope" value="Eukaryota"/>
</dbReference>
<name>F0X9S4_GROCL</name>
<evidence type="ECO:0000256" key="3">
    <source>
        <dbReference type="ARBA" id="ARBA00023015"/>
    </source>
</evidence>
<dbReference type="Proteomes" id="UP000007796">
    <property type="component" value="Unassembled WGS sequence"/>
</dbReference>
<comment type="subcellular location">
    <subcellularLocation>
        <location evidence="1">Nucleus</location>
    </subcellularLocation>
</comment>
<evidence type="ECO:0000256" key="1">
    <source>
        <dbReference type="ARBA" id="ARBA00004123"/>
    </source>
</evidence>
<dbReference type="HOGENOM" id="CLU_028414_1_1_1"/>
<gene>
    <name evidence="7" type="ORF">CMQ_4193</name>
</gene>
<keyword evidence="2" id="KW-0862">Zinc</keyword>
<keyword evidence="6" id="KW-0539">Nucleus</keyword>
<keyword evidence="3" id="KW-0805">Transcription regulation</keyword>
<protein>
    <submittedName>
        <fullName evidence="7">C6 zinc finger domain containing protein</fullName>
    </submittedName>
</protein>
<dbReference type="PANTHER" id="PTHR37534">
    <property type="entry name" value="TRANSCRIPTIONAL ACTIVATOR PROTEIN UGA3"/>
    <property type="match status" value="1"/>
</dbReference>
<dbReference type="GO" id="GO:0003700">
    <property type="term" value="F:DNA-binding transcription factor activity"/>
    <property type="evidence" value="ECO:0007669"/>
    <property type="project" value="TreeGrafter"/>
</dbReference>
<evidence type="ECO:0000313" key="7">
    <source>
        <dbReference type="EMBL" id="EFX06124.1"/>
    </source>
</evidence>
<dbReference type="GO" id="GO:0045944">
    <property type="term" value="P:positive regulation of transcription by RNA polymerase II"/>
    <property type="evidence" value="ECO:0007669"/>
    <property type="project" value="TreeGrafter"/>
</dbReference>
<dbReference type="GeneID" id="25977377"/>
<dbReference type="Pfam" id="PF11951">
    <property type="entry name" value="Fungal_trans_2"/>
    <property type="match status" value="1"/>
</dbReference>
<organism evidence="8">
    <name type="scientific">Grosmannia clavigera (strain kw1407 / UAMH 11150)</name>
    <name type="common">Blue stain fungus</name>
    <name type="synonym">Graphiocladiella clavigera</name>
    <dbReference type="NCBI Taxonomy" id="655863"/>
    <lineage>
        <taxon>Eukaryota</taxon>
        <taxon>Fungi</taxon>
        <taxon>Dikarya</taxon>
        <taxon>Ascomycota</taxon>
        <taxon>Pezizomycotina</taxon>
        <taxon>Sordariomycetes</taxon>
        <taxon>Sordariomycetidae</taxon>
        <taxon>Ophiostomatales</taxon>
        <taxon>Ophiostomataceae</taxon>
        <taxon>Leptographium</taxon>
    </lineage>
</organism>
<evidence type="ECO:0000256" key="5">
    <source>
        <dbReference type="ARBA" id="ARBA00023163"/>
    </source>
</evidence>
<dbReference type="AlphaFoldDB" id="F0X9S4"/>
<proteinExistence type="predicted"/>
<sequence>MAFAARHLHALGVLPARNNAEEAIAALEDCSMSSLRQQLTEPSYDQHAVALATTRTLCQAQIFAASHSWRTHLEGARAILQAASCPHARVTDTTVANGRSASIHDFLASWYNNVEALVALTPLGLHRGQLEMASSGLRNGKVYFDVFGGVASDLPDLFREVGALVIERRRRFKCQERNENNVDSILTDDDIAIEAEALVHEIHVRLKRDAVGRLCLDGEQALSLSHDIMHDYALSNAGFLHTALLYIHGAVQCLPMWAPEVRHSVQQIIHCSESMKSASALSPRVLMATPLFTAGLWALPDARVAIKKAFEIMSTWMRMPHITRSSALLEYVWSKTSVSQQHDVLTYLEESPEFLPY</sequence>
<evidence type="ECO:0000256" key="4">
    <source>
        <dbReference type="ARBA" id="ARBA00023125"/>
    </source>
</evidence>
<dbReference type="PANTHER" id="PTHR37534:SF15">
    <property type="entry name" value="ZN(II)2CYS6 TRANSCRIPTION FACTOR (EUROFUNG)"/>
    <property type="match status" value="1"/>
</dbReference>
<evidence type="ECO:0000313" key="8">
    <source>
        <dbReference type="Proteomes" id="UP000007796"/>
    </source>
</evidence>
<reference evidence="7 8" key="1">
    <citation type="journal article" date="2011" name="Proc. Natl. Acad. Sci. U.S.A.">
        <title>Genome and transcriptome analyses of the mountain pine beetle-fungal symbiont Grosmannia clavigera, a lodgepole pine pathogen.</title>
        <authorList>
            <person name="DiGuistini S."/>
            <person name="Wang Y."/>
            <person name="Liao N.Y."/>
            <person name="Taylor G."/>
            <person name="Tanguay P."/>
            <person name="Feau N."/>
            <person name="Henrissat B."/>
            <person name="Chan S.K."/>
            <person name="Hesse-Orce U."/>
            <person name="Alamouti S.M."/>
            <person name="Tsui C.K.M."/>
            <person name="Docking R.T."/>
            <person name="Levasseur A."/>
            <person name="Haridas S."/>
            <person name="Robertson G."/>
            <person name="Birol I."/>
            <person name="Holt R.A."/>
            <person name="Marra M.A."/>
            <person name="Hamelin R.C."/>
            <person name="Hirst M."/>
            <person name="Jones S.J.M."/>
            <person name="Bohlmann J."/>
            <person name="Breuil C."/>
        </authorList>
    </citation>
    <scope>NUCLEOTIDE SEQUENCE [LARGE SCALE GENOMIC DNA]</scope>
    <source>
        <strain evidence="8">kw1407 / UAMH 11150</strain>
    </source>
</reference>